<sequence length="76" mass="8336">MSTTITLNAQRVQAANQALRALIEALRSKPIDILVQERADIEGRLRTLAALGLVDAEEEQELYYLAEAARLAAEEG</sequence>
<reference evidence="1 2" key="2">
    <citation type="journal article" date="2023" name="Plant Pathol.">
        <title>Dismantling and reorganizing Pseudomonas marginalis sensu#lato.</title>
        <authorList>
            <person name="Sawada H."/>
            <person name="Fujikawa T."/>
            <person name="Satou M."/>
        </authorList>
    </citation>
    <scope>NUCLEOTIDE SEQUENCE [LARGE SCALE GENOMIC DNA]</scope>
    <source>
        <strain evidence="1 2">MAFF 302046</strain>
    </source>
</reference>
<dbReference type="EMBL" id="JALQCX010000016">
    <property type="protein sequence ID" value="MCK9814606.1"/>
    <property type="molecule type" value="Genomic_DNA"/>
</dbReference>
<accession>A0ABT0JFA5</accession>
<organism evidence="1 2">
    <name type="scientific">Pseudomonas morbosilactucae</name>
    <dbReference type="NCBI Taxonomy" id="2938197"/>
    <lineage>
        <taxon>Bacteria</taxon>
        <taxon>Pseudomonadati</taxon>
        <taxon>Pseudomonadota</taxon>
        <taxon>Gammaproteobacteria</taxon>
        <taxon>Pseudomonadales</taxon>
        <taxon>Pseudomonadaceae</taxon>
        <taxon>Pseudomonas</taxon>
    </lineage>
</organism>
<proteinExistence type="predicted"/>
<dbReference type="Proteomes" id="UP001155163">
    <property type="component" value="Unassembled WGS sequence"/>
</dbReference>
<name>A0ABT0JFA5_9PSED</name>
<protein>
    <submittedName>
        <fullName evidence="1">Uncharacterized protein</fullName>
    </submittedName>
</protein>
<reference evidence="1 2" key="1">
    <citation type="journal article" date="2022" name="Int. J. Syst. Evol. Microbiol.">
        <title>Pseudomonas aegrilactucae sp. nov. and Pseudomonas morbosilactucae sp. nov., pathogens causing bacterial rot of lettuce in Japan.</title>
        <authorList>
            <person name="Sawada H."/>
            <person name="Fujikawa T."/>
            <person name="Satou M."/>
        </authorList>
    </citation>
    <scope>NUCLEOTIDE SEQUENCE [LARGE SCALE GENOMIC DNA]</scope>
    <source>
        <strain evidence="1 2">MAFF 302046</strain>
    </source>
</reference>
<evidence type="ECO:0000313" key="2">
    <source>
        <dbReference type="Proteomes" id="UP001155163"/>
    </source>
</evidence>
<gene>
    <name evidence="1" type="ORF">M1B35_10835</name>
</gene>
<keyword evidence="2" id="KW-1185">Reference proteome</keyword>
<dbReference type="RefSeq" id="WP_268261927.1">
    <property type="nucleotide sequence ID" value="NZ_JALQCX010000016.1"/>
</dbReference>
<evidence type="ECO:0000313" key="1">
    <source>
        <dbReference type="EMBL" id="MCK9814606.1"/>
    </source>
</evidence>
<comment type="caution">
    <text evidence="1">The sequence shown here is derived from an EMBL/GenBank/DDBJ whole genome shotgun (WGS) entry which is preliminary data.</text>
</comment>